<accession>A0ABC8ATU4</accession>
<keyword evidence="2" id="KW-0812">Transmembrane</keyword>
<reference evidence="3 4" key="1">
    <citation type="submission" date="2016-10" db="EMBL/GenBank/DDBJ databases">
        <title>Genome sequence of Nocardia seriolae strain EM150506, isolated from Anguila japonica.</title>
        <authorList>
            <person name="Han H.-J."/>
        </authorList>
    </citation>
    <scope>NUCLEOTIDE SEQUENCE [LARGE SCALE GENOMIC DNA]</scope>
    <source>
        <strain evidence="3 4">EM150506</strain>
    </source>
</reference>
<dbReference type="Proteomes" id="UP000180166">
    <property type="component" value="Chromosome"/>
</dbReference>
<organism evidence="3 4">
    <name type="scientific">Nocardia seriolae</name>
    <dbReference type="NCBI Taxonomy" id="37332"/>
    <lineage>
        <taxon>Bacteria</taxon>
        <taxon>Bacillati</taxon>
        <taxon>Actinomycetota</taxon>
        <taxon>Actinomycetes</taxon>
        <taxon>Mycobacteriales</taxon>
        <taxon>Nocardiaceae</taxon>
        <taxon>Nocardia</taxon>
    </lineage>
</organism>
<feature type="transmembrane region" description="Helical" evidence="2">
    <location>
        <begin position="22"/>
        <end position="48"/>
    </location>
</feature>
<gene>
    <name evidence="3" type="ORF">NS506_03766</name>
</gene>
<dbReference type="KEGG" id="nsr:NS506_03766"/>
<evidence type="ECO:0000313" key="3">
    <source>
        <dbReference type="EMBL" id="APA97815.1"/>
    </source>
</evidence>
<evidence type="ECO:0000313" key="4">
    <source>
        <dbReference type="Proteomes" id="UP000180166"/>
    </source>
</evidence>
<dbReference type="RefSeq" id="WP_033090740.1">
    <property type="nucleotide sequence ID" value="NZ_AP017900.1"/>
</dbReference>
<name>A0ABC8ATU4_9NOCA</name>
<evidence type="ECO:0000256" key="2">
    <source>
        <dbReference type="SAM" id="Phobius"/>
    </source>
</evidence>
<keyword evidence="2" id="KW-0472">Membrane</keyword>
<feature type="compositionally biased region" description="Polar residues" evidence="1">
    <location>
        <begin position="51"/>
        <end position="66"/>
    </location>
</feature>
<proteinExistence type="predicted"/>
<feature type="region of interest" description="Disordered" evidence="1">
    <location>
        <begin position="51"/>
        <end position="74"/>
    </location>
</feature>
<sequence length="101" mass="10922">MNQPPPHRPPQPPARRPVRPRLGYLILAVLALPMVLGGGALVLIILLGSHTTDSSGTRPQPSLSTFSTPANPPPIPSPHSCYPFQPNCVRYEAPNYPLEVK</sequence>
<protein>
    <submittedName>
        <fullName evidence="3">Uncharacterized protein</fullName>
    </submittedName>
</protein>
<dbReference type="EMBL" id="CP017839">
    <property type="protein sequence ID" value="APA97815.1"/>
    <property type="molecule type" value="Genomic_DNA"/>
</dbReference>
<dbReference type="GeneID" id="93376177"/>
<evidence type="ECO:0000256" key="1">
    <source>
        <dbReference type="SAM" id="MobiDB-lite"/>
    </source>
</evidence>
<dbReference type="AlphaFoldDB" id="A0ABC8ATU4"/>
<keyword evidence="2" id="KW-1133">Transmembrane helix</keyword>